<sequence length="176" mass="19670">MRERVMDLVFLIGVALKGLDGLVELVGAIVLLVTTPSQLLHVAQRLTAHELAREPNDVLANALLHSITQLGSGTVVFLAVYLLLHGVVKLAIVVALMLGTRRVYPWAIAAIGAFLVYQVYELFVSPSIGLVLLTVFDLIILLLTWREWRRGRPLRQTWHSTLDWILRRPQPQHSAS</sequence>
<keyword evidence="1" id="KW-0812">Transmembrane</keyword>
<dbReference type="Pfam" id="PF09900">
    <property type="entry name" value="DUF2127"/>
    <property type="match status" value="1"/>
</dbReference>
<dbReference type="RefSeq" id="WP_316001750.1">
    <property type="nucleotide sequence ID" value="NZ_JAWDIU010000005.1"/>
</dbReference>
<gene>
    <name evidence="2" type="ORF">RWH43_13770</name>
</gene>
<evidence type="ECO:0000256" key="1">
    <source>
        <dbReference type="SAM" id="Phobius"/>
    </source>
</evidence>
<feature type="transmembrane region" description="Helical" evidence="1">
    <location>
        <begin position="9"/>
        <end position="33"/>
    </location>
</feature>
<evidence type="ECO:0000313" key="3">
    <source>
        <dbReference type="Proteomes" id="UP001256673"/>
    </source>
</evidence>
<proteinExistence type="predicted"/>
<keyword evidence="1" id="KW-0472">Membrane</keyword>
<dbReference type="InterPro" id="IPR021125">
    <property type="entry name" value="DUF2127"/>
</dbReference>
<reference evidence="2 3" key="1">
    <citation type="submission" date="2023-09" db="EMBL/GenBank/DDBJ databases">
        <title>Microbacterium fusihabitans sp. nov., Microbacterium phycihabitans sp. nov., and Microbacterium cervinum sp. nov., isolated from dried seaweeds of beach.</title>
        <authorList>
            <person name="Lee S.D."/>
        </authorList>
    </citation>
    <scope>NUCLEOTIDE SEQUENCE [LARGE SCALE GENOMIC DNA]</scope>
    <source>
        <strain evidence="2 3">KSW2-21</strain>
    </source>
</reference>
<evidence type="ECO:0000313" key="2">
    <source>
        <dbReference type="EMBL" id="MDU0327827.1"/>
    </source>
</evidence>
<comment type="caution">
    <text evidence="2">The sequence shown here is derived from an EMBL/GenBank/DDBJ whole genome shotgun (WGS) entry which is preliminary data.</text>
</comment>
<protein>
    <submittedName>
        <fullName evidence="2">DUF2127 domain-containing protein</fullName>
    </submittedName>
</protein>
<feature type="transmembrane region" description="Helical" evidence="1">
    <location>
        <begin position="103"/>
        <end position="120"/>
    </location>
</feature>
<organism evidence="2 3">
    <name type="scientific">Microbacterium algihabitans</name>
    <dbReference type="NCBI Taxonomy" id="3075992"/>
    <lineage>
        <taxon>Bacteria</taxon>
        <taxon>Bacillati</taxon>
        <taxon>Actinomycetota</taxon>
        <taxon>Actinomycetes</taxon>
        <taxon>Micrococcales</taxon>
        <taxon>Microbacteriaceae</taxon>
        <taxon>Microbacterium</taxon>
    </lineage>
</organism>
<dbReference type="Proteomes" id="UP001256673">
    <property type="component" value="Unassembled WGS sequence"/>
</dbReference>
<name>A0ABU3RY69_9MICO</name>
<feature type="transmembrane region" description="Helical" evidence="1">
    <location>
        <begin position="75"/>
        <end position="96"/>
    </location>
</feature>
<dbReference type="EMBL" id="JAWDIU010000005">
    <property type="protein sequence ID" value="MDU0327827.1"/>
    <property type="molecule type" value="Genomic_DNA"/>
</dbReference>
<accession>A0ABU3RY69</accession>
<feature type="transmembrane region" description="Helical" evidence="1">
    <location>
        <begin position="126"/>
        <end position="145"/>
    </location>
</feature>
<keyword evidence="1" id="KW-1133">Transmembrane helix</keyword>
<keyword evidence="3" id="KW-1185">Reference proteome</keyword>